<feature type="compositionally biased region" description="Pro residues" evidence="5">
    <location>
        <begin position="520"/>
        <end position="538"/>
    </location>
</feature>
<evidence type="ECO:0000256" key="4">
    <source>
        <dbReference type="ARBA" id="ARBA00023157"/>
    </source>
</evidence>
<accession>A0A7N4NSC8</accession>
<feature type="region of interest" description="Disordered" evidence="5">
    <location>
        <begin position="1"/>
        <end position="34"/>
    </location>
</feature>
<comment type="subcellular location">
    <subcellularLocation>
        <location evidence="1">Secreted</location>
    </subcellularLocation>
</comment>
<feature type="compositionally biased region" description="Pro residues" evidence="5">
    <location>
        <begin position="60"/>
        <end position="90"/>
    </location>
</feature>
<keyword evidence="2" id="KW-0964">Secreted</keyword>
<dbReference type="InterPro" id="IPR011489">
    <property type="entry name" value="EMI_domain"/>
</dbReference>
<evidence type="ECO:0000259" key="6">
    <source>
        <dbReference type="PROSITE" id="PS51041"/>
    </source>
</evidence>
<organism evidence="7 8">
    <name type="scientific">Sarcophilus harrisii</name>
    <name type="common">Tasmanian devil</name>
    <name type="synonym">Sarcophilus laniarius</name>
    <dbReference type="NCBI Taxonomy" id="9305"/>
    <lineage>
        <taxon>Eukaryota</taxon>
        <taxon>Metazoa</taxon>
        <taxon>Chordata</taxon>
        <taxon>Craniata</taxon>
        <taxon>Vertebrata</taxon>
        <taxon>Euteleostomi</taxon>
        <taxon>Mammalia</taxon>
        <taxon>Metatheria</taxon>
        <taxon>Dasyuromorphia</taxon>
        <taxon>Dasyuridae</taxon>
        <taxon>Sarcophilus</taxon>
    </lineage>
</organism>
<dbReference type="PANTHER" id="PTHR15427:SF23">
    <property type="entry name" value="EMI DOMAIN-CONTAINING PROTEIN 1"/>
    <property type="match status" value="1"/>
</dbReference>
<gene>
    <name evidence="7" type="primary">EMID1</name>
</gene>
<dbReference type="PROSITE" id="PS51041">
    <property type="entry name" value="EMI"/>
    <property type="match status" value="1"/>
</dbReference>
<feature type="compositionally biased region" description="Pro residues" evidence="5">
    <location>
        <begin position="479"/>
        <end position="489"/>
    </location>
</feature>
<keyword evidence="4" id="KW-1015">Disulfide bond</keyword>
<keyword evidence="8" id="KW-1185">Reference proteome</keyword>
<dbReference type="InterPro" id="IPR050392">
    <property type="entry name" value="Collagen/C1q_domain"/>
</dbReference>
<feature type="compositionally biased region" description="Pro residues" evidence="5">
    <location>
        <begin position="456"/>
        <end position="467"/>
    </location>
</feature>
<feature type="region of interest" description="Disordered" evidence="5">
    <location>
        <begin position="375"/>
        <end position="665"/>
    </location>
</feature>
<evidence type="ECO:0000313" key="8">
    <source>
        <dbReference type="Proteomes" id="UP000007648"/>
    </source>
</evidence>
<feature type="compositionally biased region" description="Basic and acidic residues" evidence="5">
    <location>
        <begin position="136"/>
        <end position="145"/>
    </location>
</feature>
<feature type="compositionally biased region" description="Pro residues" evidence="5">
    <location>
        <begin position="111"/>
        <end position="122"/>
    </location>
</feature>
<name>A0A7N4NSC8_SARHA</name>
<feature type="region of interest" description="Disordered" evidence="5">
    <location>
        <begin position="54"/>
        <end position="204"/>
    </location>
</feature>
<dbReference type="Pfam" id="PF01391">
    <property type="entry name" value="Collagen"/>
    <property type="match status" value="1"/>
</dbReference>
<dbReference type="PANTHER" id="PTHR15427">
    <property type="entry name" value="EMILIN ELASTIN MICROFIBRIL INTERFACE-LOCATED PROTEIN ELASTIN MICROFIBRIL INTERFACER"/>
    <property type="match status" value="1"/>
</dbReference>
<dbReference type="Pfam" id="PF07546">
    <property type="entry name" value="EMI"/>
    <property type="match status" value="1"/>
</dbReference>
<feature type="region of interest" description="Disordered" evidence="5">
    <location>
        <begin position="875"/>
        <end position="961"/>
    </location>
</feature>
<dbReference type="Ensembl" id="ENSSHAT00000027404.1">
    <property type="protein sequence ID" value="ENSSHAP00000027152.1"/>
    <property type="gene ID" value="ENSSHAG00000030843.1"/>
</dbReference>
<evidence type="ECO:0000313" key="7">
    <source>
        <dbReference type="Ensembl" id="ENSSHAP00000027152.1"/>
    </source>
</evidence>
<feature type="compositionally biased region" description="Gly residues" evidence="5">
    <location>
        <begin position="161"/>
        <end position="171"/>
    </location>
</feature>
<feature type="domain" description="EMI" evidence="6">
    <location>
        <begin position="239"/>
        <end position="312"/>
    </location>
</feature>
<feature type="region of interest" description="Disordered" evidence="5">
    <location>
        <begin position="754"/>
        <end position="786"/>
    </location>
</feature>
<dbReference type="AlphaFoldDB" id="A0A7N4NSC8"/>
<reference evidence="7 8" key="1">
    <citation type="journal article" date="2011" name="Proc. Natl. Acad. Sci. U.S.A.">
        <title>Genetic diversity and population structure of the endangered marsupial Sarcophilus harrisii (Tasmanian devil).</title>
        <authorList>
            <person name="Miller W."/>
            <person name="Hayes V.M."/>
            <person name="Ratan A."/>
            <person name="Petersen D.C."/>
            <person name="Wittekindt N.E."/>
            <person name="Miller J."/>
            <person name="Walenz B."/>
            <person name="Knight J."/>
            <person name="Qi J."/>
            <person name="Zhao F."/>
            <person name="Wang Q."/>
            <person name="Bedoya-Reina O.C."/>
            <person name="Katiyar N."/>
            <person name="Tomsho L.P."/>
            <person name="Kasson L.M."/>
            <person name="Hardie R.A."/>
            <person name="Woodbridge P."/>
            <person name="Tindall E.A."/>
            <person name="Bertelsen M.F."/>
            <person name="Dixon D."/>
            <person name="Pyecroft S."/>
            <person name="Helgen K.M."/>
            <person name="Lesk A.M."/>
            <person name="Pringle T.H."/>
            <person name="Patterson N."/>
            <person name="Zhang Y."/>
            <person name="Kreiss A."/>
            <person name="Woods G.M."/>
            <person name="Jones M.E."/>
            <person name="Schuster S.C."/>
        </authorList>
    </citation>
    <scope>NUCLEOTIDE SEQUENCE [LARGE SCALE GENOMIC DNA]</scope>
</reference>
<evidence type="ECO:0000256" key="3">
    <source>
        <dbReference type="ARBA" id="ARBA00022729"/>
    </source>
</evidence>
<dbReference type="Proteomes" id="UP000007648">
    <property type="component" value="Unassembled WGS sequence"/>
</dbReference>
<feature type="compositionally biased region" description="Gly residues" evidence="5">
    <location>
        <begin position="94"/>
        <end position="105"/>
    </location>
</feature>
<reference evidence="7" key="3">
    <citation type="submission" date="2025-09" db="UniProtKB">
        <authorList>
            <consortium name="Ensembl"/>
        </authorList>
    </citation>
    <scope>IDENTIFICATION</scope>
</reference>
<dbReference type="GeneTree" id="ENSGT00940000161542"/>
<sequence length="961" mass="98144">MWRVQIQSLGKVPRGPRPAGREVPPRASVSSGVKWEHGGCARLLPAPSALWSRLSGAAKAPPPLRAPRGSPPPPVPSPTPGPGRRPPLGAPLPGWGGPGGAGGRGWAVPRGPSPRPSPPPGAARPLRAPGGWEDEIGPRPGERKGLRLRARRGARPAAKGGWAGGQRGRAAGGRSLCLPRPPPDAPRAGTATGTMRSGRRRPGPGAAARRWALLCLCALLPGGHGTSWSFGGAAQLSRRRNWCSYIVTRTVSCHVQNGTYLQRVLQSCRWPMSCPGNSYRTVARPTYKVVYKTVTSVEWKCCPGHSGTNCEEDGLSSLEPAWHGPSLRRMALQPTVSSGCLNCSKVAELAERLKVLEDKVSVLAVTEQAASLPLGAPREAKGGDGEPAPLWGLPAAQGSPGDEEARGPPGAGERRRGTVLTQDGRGGVPGPPGPSGPKGDTGSRGPSGVPGLKGPAGPPGPQGPPGSPGRDGAKGERGPPGPPGPPAPTGPSTAQISEQGDPLLSNTFTETGGLGMQGPVGPPGPMGPMGPPGPPGPVGSPGTPGHKGSPGPAGADGTNGLPGEKGERGSQGEPGPRGLAGERGEPGPKGDPGEKGHWNQTLARGQGPPSLEPAAFLEANGREERLPTASSPASWPRGARTGRTEPALLGRDPSPHGLLPGASRPGPQGCATYLLEGGRASPGTGTQAAPCPLWVAPARFSGPQVGGRPGPGGAPSWAQSFSLPRAPVPALWPRFHVWTGAGLRSFLDGLQHGPSLHPASLPPASHKLRPGSRGQGRTQDHGPGARRNLCFPALTLLQTRKGPLVQSPPACSGWPFPACGHPWASSRPEPPLVTGASWPHQGADLPLPPAGYLWCYVSPKLLLWQEGHGSDRAGSWRARAPHMPRPVPGPTGGGLAEGSSWPAQAGGSAIKVPPSPCGPPGGQGEGGCRQRVGPTWARRATREPRLLVSVPTAAPDPKALP</sequence>
<dbReference type="GO" id="GO:0005576">
    <property type="term" value="C:extracellular region"/>
    <property type="evidence" value="ECO:0007669"/>
    <property type="project" value="UniProtKB-SubCell"/>
</dbReference>
<proteinExistence type="predicted"/>
<dbReference type="InParanoid" id="A0A7N4NSC8"/>
<evidence type="ECO:0000256" key="1">
    <source>
        <dbReference type="ARBA" id="ARBA00004613"/>
    </source>
</evidence>
<reference evidence="7" key="2">
    <citation type="submission" date="2025-08" db="UniProtKB">
        <authorList>
            <consortium name="Ensembl"/>
        </authorList>
    </citation>
    <scope>IDENTIFICATION</scope>
</reference>
<feature type="compositionally biased region" description="Basic and acidic residues" evidence="5">
    <location>
        <begin position="580"/>
        <end position="597"/>
    </location>
</feature>
<feature type="compositionally biased region" description="Low complexity" evidence="5">
    <location>
        <begin position="754"/>
        <end position="765"/>
    </location>
</feature>
<protein>
    <submittedName>
        <fullName evidence="7">EMI domain containing 1</fullName>
    </submittedName>
</protein>
<evidence type="ECO:0000256" key="5">
    <source>
        <dbReference type="SAM" id="MobiDB-lite"/>
    </source>
</evidence>
<dbReference type="InterPro" id="IPR008160">
    <property type="entry name" value="Collagen"/>
</dbReference>
<feature type="compositionally biased region" description="Polar residues" evidence="5">
    <location>
        <begin position="492"/>
        <end position="510"/>
    </location>
</feature>
<keyword evidence="3" id="KW-0732">Signal</keyword>
<evidence type="ECO:0000256" key="2">
    <source>
        <dbReference type="ARBA" id="ARBA00022525"/>
    </source>
</evidence>